<dbReference type="EMBL" id="JADMKU010000010">
    <property type="protein sequence ID" value="MBR9651908.1"/>
    <property type="molecule type" value="Genomic_DNA"/>
</dbReference>
<name>A0ABS5HSL6_9RHOB</name>
<organism evidence="1 2">
    <name type="scientific">Thalassovita aquimarina</name>
    <dbReference type="NCBI Taxonomy" id="2785917"/>
    <lineage>
        <taxon>Bacteria</taxon>
        <taxon>Pseudomonadati</taxon>
        <taxon>Pseudomonadota</taxon>
        <taxon>Alphaproteobacteria</taxon>
        <taxon>Rhodobacterales</taxon>
        <taxon>Roseobacteraceae</taxon>
        <taxon>Thalassovita</taxon>
    </lineage>
</organism>
<evidence type="ECO:0000313" key="2">
    <source>
        <dbReference type="Proteomes" id="UP001195941"/>
    </source>
</evidence>
<proteinExistence type="predicted"/>
<keyword evidence="2" id="KW-1185">Reference proteome</keyword>
<comment type="caution">
    <text evidence="1">The sequence shown here is derived from an EMBL/GenBank/DDBJ whole genome shotgun (WGS) entry which is preliminary data.</text>
</comment>
<accession>A0ABS5HSL6</accession>
<dbReference type="InterPro" id="IPR004195">
    <property type="entry name" value="Head_decoration_D"/>
</dbReference>
<dbReference type="RefSeq" id="WP_212701423.1">
    <property type="nucleotide sequence ID" value="NZ_JADMKU010000010.1"/>
</dbReference>
<protein>
    <submittedName>
        <fullName evidence="1">Head decoration protein</fullName>
    </submittedName>
</protein>
<sequence>MENATMQTRALSFLLSEASGRRSRATCTIPSGTGKVAAGTVLGEVTANAGQFVPSPDSVTVGIEGAETATAILAYGVDATSADVEVTIIDRDAEAKQSMLSFDASVNDQTKIDAKIAQLNAVGIRAR</sequence>
<reference evidence="1 2" key="1">
    <citation type="journal article" date="2021" name="Arch. Microbiol.">
        <title>Thalassobius aquimarinus sp. nov., isolated from the Sea of Japan seashore.</title>
        <authorList>
            <person name="Kurilenko V.V."/>
            <person name="Romanenko L.A."/>
            <person name="Chernysheva N.Y."/>
            <person name="Velansky P.V."/>
            <person name="Tekutyeva L.A."/>
            <person name="Isaeva M.P."/>
            <person name="Mikhailov V.V."/>
        </authorList>
    </citation>
    <scope>NUCLEOTIDE SEQUENCE [LARGE SCALE GENOMIC DNA]</scope>
    <source>
        <strain evidence="1 2">KMM 8518</strain>
    </source>
</reference>
<gene>
    <name evidence="1" type="ORF">IT775_12330</name>
</gene>
<dbReference type="Pfam" id="PF02924">
    <property type="entry name" value="HDPD"/>
    <property type="match status" value="1"/>
</dbReference>
<dbReference type="Proteomes" id="UP001195941">
    <property type="component" value="Unassembled WGS sequence"/>
</dbReference>
<evidence type="ECO:0000313" key="1">
    <source>
        <dbReference type="EMBL" id="MBR9651908.1"/>
    </source>
</evidence>